<dbReference type="Gene3D" id="3.30.565.10">
    <property type="entry name" value="Histidine kinase-like ATPase, C-terminal domain"/>
    <property type="match status" value="1"/>
</dbReference>
<keyword evidence="8" id="KW-0902">Two-component regulatory system</keyword>
<dbReference type="PROSITE" id="PS50109">
    <property type="entry name" value="HIS_KIN"/>
    <property type="match status" value="1"/>
</dbReference>
<dbReference type="Pfam" id="PF13426">
    <property type="entry name" value="PAS_9"/>
    <property type="match status" value="1"/>
</dbReference>
<dbReference type="CDD" id="cd00082">
    <property type="entry name" value="HisKA"/>
    <property type="match status" value="1"/>
</dbReference>
<dbReference type="InterPro" id="IPR036097">
    <property type="entry name" value="HisK_dim/P_sf"/>
</dbReference>
<dbReference type="InterPro" id="IPR005467">
    <property type="entry name" value="His_kinase_dom"/>
</dbReference>
<accession>A0A427N6Z7</accession>
<dbReference type="CDD" id="cd00130">
    <property type="entry name" value="PAS"/>
    <property type="match status" value="1"/>
</dbReference>
<dbReference type="InterPro" id="IPR035965">
    <property type="entry name" value="PAS-like_dom_sf"/>
</dbReference>
<evidence type="ECO:0000256" key="3">
    <source>
        <dbReference type="ARBA" id="ARBA00022553"/>
    </source>
</evidence>
<evidence type="ECO:0000256" key="6">
    <source>
        <dbReference type="ARBA" id="ARBA00022777"/>
    </source>
</evidence>
<evidence type="ECO:0000259" key="9">
    <source>
        <dbReference type="PROSITE" id="PS50109"/>
    </source>
</evidence>
<evidence type="ECO:0000256" key="1">
    <source>
        <dbReference type="ARBA" id="ARBA00000085"/>
    </source>
</evidence>
<name>A0A427N6Z7_9HYPH</name>
<dbReference type="InterPro" id="IPR003594">
    <property type="entry name" value="HATPase_dom"/>
</dbReference>
<dbReference type="Gene3D" id="1.10.287.130">
    <property type="match status" value="1"/>
</dbReference>
<reference evidence="11 14" key="2">
    <citation type="submission" date="2020-08" db="EMBL/GenBank/DDBJ databases">
        <title>Genomic Encyclopedia of Type Strains, Phase III (KMG-III): the genomes of soil and plant-associated and newly described type strains.</title>
        <authorList>
            <person name="Whitman W."/>
        </authorList>
    </citation>
    <scope>NUCLEOTIDE SEQUENCE [LARGE SCALE GENOMIC DNA]</scope>
    <source>
        <strain evidence="11 14">CECT 4113</strain>
    </source>
</reference>
<dbReference type="OrthoDB" id="226486at2"/>
<reference evidence="12 13" key="1">
    <citation type="submission" date="2018-11" db="EMBL/GenBank/DDBJ databases">
        <authorList>
            <person name="Huo Y."/>
        </authorList>
    </citation>
    <scope>NUCLEOTIDE SEQUENCE [LARGE SCALE GENOMIC DNA]</scope>
    <source>
        <strain evidence="12 13">DSM 30132</strain>
    </source>
</reference>
<dbReference type="EMBL" id="RJJT01000002">
    <property type="protein sequence ID" value="RSB85912.1"/>
    <property type="molecule type" value="Genomic_DNA"/>
</dbReference>
<dbReference type="AlphaFoldDB" id="A0A427N6Z7"/>
<evidence type="ECO:0000313" key="12">
    <source>
        <dbReference type="EMBL" id="RSB85912.1"/>
    </source>
</evidence>
<keyword evidence="4 11" id="KW-0808">Transferase</keyword>
<dbReference type="SUPFAM" id="SSF55785">
    <property type="entry name" value="PYP-like sensor domain (PAS domain)"/>
    <property type="match status" value="1"/>
</dbReference>
<evidence type="ECO:0000256" key="7">
    <source>
        <dbReference type="ARBA" id="ARBA00022840"/>
    </source>
</evidence>
<dbReference type="InterPro" id="IPR036890">
    <property type="entry name" value="HATPase_C_sf"/>
</dbReference>
<organism evidence="12 13">
    <name type="scientific">Rhizobium pisi</name>
    <dbReference type="NCBI Taxonomy" id="574561"/>
    <lineage>
        <taxon>Bacteria</taxon>
        <taxon>Pseudomonadati</taxon>
        <taxon>Pseudomonadota</taxon>
        <taxon>Alphaproteobacteria</taxon>
        <taxon>Hyphomicrobiales</taxon>
        <taxon>Rhizobiaceae</taxon>
        <taxon>Rhizobium/Agrobacterium group</taxon>
        <taxon>Rhizobium</taxon>
    </lineage>
</organism>
<keyword evidence="5" id="KW-0547">Nucleotide-binding</keyword>
<protein>
    <recommendedName>
        <fullName evidence="2">histidine kinase</fullName>
        <ecNumber evidence="2">2.7.13.3</ecNumber>
    </recommendedName>
</protein>
<evidence type="ECO:0000256" key="8">
    <source>
        <dbReference type="ARBA" id="ARBA00023012"/>
    </source>
</evidence>
<evidence type="ECO:0000313" key="14">
    <source>
        <dbReference type="Proteomes" id="UP000518315"/>
    </source>
</evidence>
<dbReference type="PANTHER" id="PTHR43065:SF10">
    <property type="entry name" value="PEROXIDE STRESS-ACTIVATED HISTIDINE KINASE MAK3"/>
    <property type="match status" value="1"/>
</dbReference>
<dbReference type="Proteomes" id="UP000518315">
    <property type="component" value="Unassembled WGS sequence"/>
</dbReference>
<dbReference type="GO" id="GO:0000155">
    <property type="term" value="F:phosphorelay sensor kinase activity"/>
    <property type="evidence" value="ECO:0007669"/>
    <property type="project" value="InterPro"/>
</dbReference>
<dbReference type="Pfam" id="PF00512">
    <property type="entry name" value="HisKA"/>
    <property type="match status" value="1"/>
</dbReference>
<dbReference type="SMART" id="SM00388">
    <property type="entry name" value="HisKA"/>
    <property type="match status" value="1"/>
</dbReference>
<evidence type="ECO:0000256" key="2">
    <source>
        <dbReference type="ARBA" id="ARBA00012438"/>
    </source>
</evidence>
<dbReference type="GO" id="GO:0005524">
    <property type="term" value="F:ATP binding"/>
    <property type="evidence" value="ECO:0007669"/>
    <property type="project" value="UniProtKB-KW"/>
</dbReference>
<evidence type="ECO:0000313" key="13">
    <source>
        <dbReference type="Proteomes" id="UP000277279"/>
    </source>
</evidence>
<feature type="domain" description="Histidine kinase" evidence="9">
    <location>
        <begin position="187"/>
        <end position="402"/>
    </location>
</feature>
<dbReference type="SMART" id="SM00387">
    <property type="entry name" value="HATPase_c"/>
    <property type="match status" value="1"/>
</dbReference>
<proteinExistence type="predicted"/>
<gene>
    <name evidence="12" type="ORF">EFD55_03205</name>
    <name evidence="11" type="ORF">FHS26_000799</name>
</gene>
<dbReference type="PANTHER" id="PTHR43065">
    <property type="entry name" value="SENSOR HISTIDINE KINASE"/>
    <property type="match status" value="1"/>
</dbReference>
<dbReference type="EMBL" id="JACHXH010000002">
    <property type="protein sequence ID" value="MBB3133096.1"/>
    <property type="molecule type" value="Genomic_DNA"/>
</dbReference>
<dbReference type="PROSITE" id="PS50112">
    <property type="entry name" value="PAS"/>
    <property type="match status" value="1"/>
</dbReference>
<dbReference type="Pfam" id="PF02518">
    <property type="entry name" value="HATPase_c"/>
    <property type="match status" value="1"/>
</dbReference>
<comment type="caution">
    <text evidence="12">The sequence shown here is derived from an EMBL/GenBank/DDBJ whole genome shotgun (WGS) entry which is preliminary data.</text>
</comment>
<dbReference type="Gene3D" id="3.30.450.20">
    <property type="entry name" value="PAS domain"/>
    <property type="match status" value="1"/>
</dbReference>
<keyword evidence="14" id="KW-1185">Reference proteome</keyword>
<dbReference type="InterPro" id="IPR003661">
    <property type="entry name" value="HisK_dim/P_dom"/>
</dbReference>
<dbReference type="SMART" id="SM00091">
    <property type="entry name" value="PAS"/>
    <property type="match status" value="1"/>
</dbReference>
<dbReference type="PRINTS" id="PR00344">
    <property type="entry name" value="BCTRLSENSOR"/>
</dbReference>
<keyword evidence="3" id="KW-0597">Phosphoprotein</keyword>
<dbReference type="InterPro" id="IPR004358">
    <property type="entry name" value="Sig_transdc_His_kin-like_C"/>
</dbReference>
<evidence type="ECO:0000256" key="4">
    <source>
        <dbReference type="ARBA" id="ARBA00022679"/>
    </source>
</evidence>
<comment type="catalytic activity">
    <reaction evidence="1">
        <text>ATP + protein L-histidine = ADP + protein N-phospho-L-histidine.</text>
        <dbReference type="EC" id="2.7.13.3"/>
    </reaction>
</comment>
<keyword evidence="6 12" id="KW-0418">Kinase</keyword>
<evidence type="ECO:0000256" key="5">
    <source>
        <dbReference type="ARBA" id="ARBA00022741"/>
    </source>
</evidence>
<sequence>MSIKMEAPRVVAEAGSAVAVVAGQVPSETPQAVSHEPACALREGNGGLRMDWIRQLHEHMPDAVFFIDDRHRISACNKAAVAMFGYEERELMGRKIGFIWHATPNVQLNGRWADHGAVRAGLAITKSGVQFPTALTIIRKHDEKGVFTAAIFEDFRTERETLQQVQELQHEIARLARMTELGEMASTLAHELSQPLSSIAAYSEGCGRLVMGNRRRRGEQLREALLEITQQALWAGSIVQNVREFVERGASERKPEAMHELIHRATRLALIGARRKDLRTDFRLEASQNTVLGNRVQIVQVLTNLVRNALEATECVEQPSIAIRTTVDNSSHVVVDVSDNGCGIAAEMEESLFRPFVTGKPHGLGMGLALSKRIIEAHGGRISARRRTENGSVFSFSLPLMETEIDDERPYDPSRR</sequence>
<dbReference type="SUPFAM" id="SSF55874">
    <property type="entry name" value="ATPase domain of HSP90 chaperone/DNA topoisomerase II/histidine kinase"/>
    <property type="match status" value="1"/>
</dbReference>
<keyword evidence="7" id="KW-0067">ATP-binding</keyword>
<evidence type="ECO:0000259" key="10">
    <source>
        <dbReference type="PROSITE" id="PS50112"/>
    </source>
</evidence>
<dbReference type="SUPFAM" id="SSF47384">
    <property type="entry name" value="Homodimeric domain of signal transducing histidine kinase"/>
    <property type="match status" value="1"/>
</dbReference>
<dbReference type="Proteomes" id="UP000277279">
    <property type="component" value="Unassembled WGS sequence"/>
</dbReference>
<dbReference type="EC" id="2.7.13.3" evidence="2"/>
<dbReference type="InterPro" id="IPR000014">
    <property type="entry name" value="PAS"/>
</dbReference>
<evidence type="ECO:0000313" key="11">
    <source>
        <dbReference type="EMBL" id="MBB3133096.1"/>
    </source>
</evidence>
<dbReference type="RefSeq" id="WP_125842920.1">
    <property type="nucleotide sequence ID" value="NZ_JACHXH010000002.1"/>
</dbReference>
<dbReference type="NCBIfam" id="TIGR00229">
    <property type="entry name" value="sensory_box"/>
    <property type="match status" value="1"/>
</dbReference>
<feature type="domain" description="PAS" evidence="10">
    <location>
        <begin position="49"/>
        <end position="94"/>
    </location>
</feature>